<reference evidence="1" key="2">
    <citation type="submission" date="2011-02" db="EMBL/GenBank/DDBJ databases">
        <authorList>
            <person name="MacLean D."/>
        </authorList>
    </citation>
    <scope>NUCLEOTIDE SEQUENCE</scope>
</reference>
<organism evidence="1">
    <name type="scientific">Albugo laibachii Nc14</name>
    <dbReference type="NCBI Taxonomy" id="890382"/>
    <lineage>
        <taxon>Eukaryota</taxon>
        <taxon>Sar</taxon>
        <taxon>Stramenopiles</taxon>
        <taxon>Oomycota</taxon>
        <taxon>Peronosporomycetes</taxon>
        <taxon>Albuginales</taxon>
        <taxon>Albuginaceae</taxon>
        <taxon>Albugo</taxon>
    </lineage>
</organism>
<dbReference type="HOGENOM" id="CLU_2854323_0_0_1"/>
<proteinExistence type="predicted"/>
<sequence>MWASRIHVICKGSSNLSSNHGINYTNLMPFIPSLEVVNMHAIVVMQMARKSRVFIGQMEELIVNL</sequence>
<accession>F0WH12</accession>
<protein>
    <submittedName>
        <fullName evidence="1">AlNc14C96G5887 protein</fullName>
    </submittedName>
</protein>
<evidence type="ECO:0000313" key="1">
    <source>
        <dbReference type="EMBL" id="CCA20527.1"/>
    </source>
</evidence>
<dbReference type="EMBL" id="FR824141">
    <property type="protein sequence ID" value="CCA20527.1"/>
    <property type="molecule type" value="Genomic_DNA"/>
</dbReference>
<dbReference type="AlphaFoldDB" id="F0WH12"/>
<reference evidence="1" key="1">
    <citation type="journal article" date="2011" name="PLoS Biol.">
        <title>Gene gain and loss during evolution of obligate parasitism in the white rust pathogen of Arabidopsis thaliana.</title>
        <authorList>
            <person name="Kemen E."/>
            <person name="Gardiner A."/>
            <person name="Schultz-Larsen T."/>
            <person name="Kemen A.C."/>
            <person name="Balmuth A.L."/>
            <person name="Robert-Seilaniantz A."/>
            <person name="Bailey K."/>
            <person name="Holub E."/>
            <person name="Studholme D.J."/>
            <person name="Maclean D."/>
            <person name="Jones J.D."/>
        </authorList>
    </citation>
    <scope>NUCLEOTIDE SEQUENCE</scope>
</reference>
<name>F0WH12_9STRA</name>
<gene>
    <name evidence="1" type="primary">AlNc14C96G5887</name>
    <name evidence="1" type="ORF">ALNC14_066700</name>
</gene>